<dbReference type="KEGG" id="rul:UC8_24640"/>
<proteinExistence type="predicted"/>
<sequence>MVHCLEVLAKLNESAANTADSASSISLVVVNDCDYSQCLYINGKVWKHTGEHTVNASDLADAAAGQTIDLRMLDIDCVHEEWPELLEDVLGP</sequence>
<reference evidence="1 2" key="1">
    <citation type="submission" date="2019-08" db="EMBL/GenBank/DDBJ databases">
        <title>Deep-cultivation of Planctomycetes and their phenomic and genomic characterization uncovers novel biology.</title>
        <authorList>
            <person name="Wiegand S."/>
            <person name="Jogler M."/>
            <person name="Boedeker C."/>
            <person name="Pinto D."/>
            <person name="Vollmers J."/>
            <person name="Rivas-Marin E."/>
            <person name="Kohn T."/>
            <person name="Peeters S.H."/>
            <person name="Heuer A."/>
            <person name="Rast P."/>
            <person name="Oberbeckmann S."/>
            <person name="Bunk B."/>
            <person name="Jeske O."/>
            <person name="Meyerdierks A."/>
            <person name="Storesund J.E."/>
            <person name="Kallscheuer N."/>
            <person name="Luecker S."/>
            <person name="Lage O.M."/>
            <person name="Pohl T."/>
            <person name="Merkel B.J."/>
            <person name="Hornburger P."/>
            <person name="Mueller R.-W."/>
            <person name="Bruemmer F."/>
            <person name="Labrenz M."/>
            <person name="Spormann A.M."/>
            <person name="Op den Camp H."/>
            <person name="Overmann J."/>
            <person name="Amann R."/>
            <person name="Jetten M.S.M."/>
            <person name="Mascher T."/>
            <person name="Medema M.H."/>
            <person name="Devos D.P."/>
            <person name="Kaster A.-K."/>
            <person name="Ovreas L."/>
            <person name="Rohde M."/>
            <person name="Galperin M.Y."/>
            <person name="Jogler C."/>
        </authorList>
    </citation>
    <scope>NUCLEOTIDE SEQUENCE [LARGE SCALE GENOMIC DNA]</scope>
    <source>
        <strain evidence="1 2">UC8</strain>
    </source>
</reference>
<name>A0A5B9QR80_9BACT</name>
<dbReference type="AlphaFoldDB" id="A0A5B9QR80"/>
<gene>
    <name evidence="1" type="ORF">UC8_24640</name>
</gene>
<dbReference type="RefSeq" id="WP_068131003.1">
    <property type="nucleotide sequence ID" value="NZ_CP042914.1"/>
</dbReference>
<accession>A0A5B9QR80</accession>
<dbReference type="Proteomes" id="UP000325286">
    <property type="component" value="Chromosome"/>
</dbReference>
<dbReference type="EMBL" id="CP042914">
    <property type="protein sequence ID" value="QEG40452.1"/>
    <property type="molecule type" value="Genomic_DNA"/>
</dbReference>
<protein>
    <submittedName>
        <fullName evidence="1">Uncharacterized protein</fullName>
    </submittedName>
</protein>
<keyword evidence="2" id="KW-1185">Reference proteome</keyword>
<evidence type="ECO:0000313" key="1">
    <source>
        <dbReference type="EMBL" id="QEG40452.1"/>
    </source>
</evidence>
<evidence type="ECO:0000313" key="2">
    <source>
        <dbReference type="Proteomes" id="UP000325286"/>
    </source>
</evidence>
<organism evidence="1 2">
    <name type="scientific">Roseimaritima ulvae</name>
    <dbReference type="NCBI Taxonomy" id="980254"/>
    <lineage>
        <taxon>Bacteria</taxon>
        <taxon>Pseudomonadati</taxon>
        <taxon>Planctomycetota</taxon>
        <taxon>Planctomycetia</taxon>
        <taxon>Pirellulales</taxon>
        <taxon>Pirellulaceae</taxon>
        <taxon>Roseimaritima</taxon>
    </lineage>
</organism>